<keyword evidence="4" id="KW-1185">Reference proteome</keyword>
<dbReference type="Gene3D" id="3.80.10.10">
    <property type="entry name" value="Ribonuclease Inhibitor"/>
    <property type="match status" value="2"/>
</dbReference>
<dbReference type="EMBL" id="JASCZI010151563">
    <property type="protein sequence ID" value="MED6173510.1"/>
    <property type="molecule type" value="Genomic_DNA"/>
</dbReference>
<sequence length="525" mass="60159">MSQLECLNIDSKGVQWLVSNKSKYHLNSLTHLHLDLWLIPDESLYYFLHTIPNLQVLNVSPFIREFMPSGNTAPKQRLGTVLLLREFTLDHSDMEDIGFERDPALQISLRHLVLNVCYNLSRLACSSVSFTHLTYLEVTHCFLFKTLLTCSTAKSLVQLTTLKVRYCSRLNEIVTYDQGNDKEIKIVLAKLITIEFEALDNLTSFCSSGNCEFSVPLLEKLTLSNCPNMKTFTPKHIIAPKLRSVLAKKLYYEEEKEYWKGDLNAVVKMVFAAYKVHLKLSNHPELKEVWCDKTLVQVNTFHNVKSLVVKNCGYLGHVIPSHLLHCFKNLEDLEVSNCKAVQVIFNMDDNSNKVRKAMPVSHLKKLSLKNLPNLECVWNRDPKGIIHLQAIQDLSIERCDSLEYVFPSSIAKDLVKLDNLSIENCEQLVTIFAEEKTTSESENTTIMIVFCSLTSLNLRGVPLLKYFYPGLHKLQLPKLRRLHVQADKWMILNCQEAAFTDQQVLVPLEQVLDIMTLFIILLKSV</sequence>
<dbReference type="Proteomes" id="UP001341840">
    <property type="component" value="Unassembled WGS sequence"/>
</dbReference>
<accession>A0ABU6VM74</accession>
<dbReference type="PANTHER" id="PTHR33463:SF145">
    <property type="entry name" value="NB-ARC DOMAIN-CONTAINING PROTEIN"/>
    <property type="match status" value="1"/>
</dbReference>
<keyword evidence="1" id="KW-0611">Plant defense</keyword>
<comment type="caution">
    <text evidence="3">The sequence shown here is derived from an EMBL/GenBank/DDBJ whole genome shotgun (WGS) entry which is preliminary data.</text>
</comment>
<name>A0ABU6VM74_9FABA</name>
<organism evidence="3 4">
    <name type="scientific">Stylosanthes scabra</name>
    <dbReference type="NCBI Taxonomy" id="79078"/>
    <lineage>
        <taxon>Eukaryota</taxon>
        <taxon>Viridiplantae</taxon>
        <taxon>Streptophyta</taxon>
        <taxon>Embryophyta</taxon>
        <taxon>Tracheophyta</taxon>
        <taxon>Spermatophyta</taxon>
        <taxon>Magnoliopsida</taxon>
        <taxon>eudicotyledons</taxon>
        <taxon>Gunneridae</taxon>
        <taxon>Pentapetalae</taxon>
        <taxon>rosids</taxon>
        <taxon>fabids</taxon>
        <taxon>Fabales</taxon>
        <taxon>Fabaceae</taxon>
        <taxon>Papilionoideae</taxon>
        <taxon>50 kb inversion clade</taxon>
        <taxon>dalbergioids sensu lato</taxon>
        <taxon>Dalbergieae</taxon>
        <taxon>Pterocarpus clade</taxon>
        <taxon>Stylosanthes</taxon>
    </lineage>
</organism>
<reference evidence="3 4" key="1">
    <citation type="journal article" date="2023" name="Plants (Basel)">
        <title>Bridging the Gap: Combining Genomics and Transcriptomics Approaches to Understand Stylosanthes scabra, an Orphan Legume from the Brazilian Caatinga.</title>
        <authorList>
            <person name="Ferreira-Neto J.R.C."/>
            <person name="da Silva M.D."/>
            <person name="Binneck E."/>
            <person name="de Melo N.F."/>
            <person name="da Silva R.H."/>
            <person name="de Melo A.L.T.M."/>
            <person name="Pandolfi V."/>
            <person name="Bustamante F.O."/>
            <person name="Brasileiro-Vidal A.C."/>
            <person name="Benko-Iseppon A.M."/>
        </authorList>
    </citation>
    <scope>NUCLEOTIDE SEQUENCE [LARGE SCALE GENOMIC DNA]</scope>
    <source>
        <tissue evidence="3">Leaves</tissue>
    </source>
</reference>
<proteinExistence type="predicted"/>
<gene>
    <name evidence="3" type="ORF">PIB30_060157</name>
</gene>
<protein>
    <recommendedName>
        <fullName evidence="2">Disease resistance protein At4g27190-like leucine-rich repeats domain-containing protein</fullName>
    </recommendedName>
</protein>
<evidence type="ECO:0000313" key="4">
    <source>
        <dbReference type="Proteomes" id="UP001341840"/>
    </source>
</evidence>
<dbReference type="InterPro" id="IPR032675">
    <property type="entry name" value="LRR_dom_sf"/>
</dbReference>
<dbReference type="SUPFAM" id="SSF52058">
    <property type="entry name" value="L domain-like"/>
    <property type="match status" value="1"/>
</dbReference>
<evidence type="ECO:0000256" key="1">
    <source>
        <dbReference type="ARBA" id="ARBA00022821"/>
    </source>
</evidence>
<evidence type="ECO:0000259" key="2">
    <source>
        <dbReference type="Pfam" id="PF23247"/>
    </source>
</evidence>
<feature type="domain" description="Disease resistance protein At4g27190-like leucine-rich repeats" evidence="2">
    <location>
        <begin position="122"/>
        <end position="236"/>
    </location>
</feature>
<feature type="domain" description="Disease resistance protein At4g27190-like leucine-rich repeats" evidence="2">
    <location>
        <begin position="276"/>
        <end position="426"/>
    </location>
</feature>
<dbReference type="InterPro" id="IPR050905">
    <property type="entry name" value="Plant_NBS-LRR"/>
</dbReference>
<evidence type="ECO:0000313" key="3">
    <source>
        <dbReference type="EMBL" id="MED6173510.1"/>
    </source>
</evidence>
<dbReference type="PANTHER" id="PTHR33463">
    <property type="entry name" value="NB-ARC DOMAIN-CONTAINING PROTEIN-RELATED"/>
    <property type="match status" value="1"/>
</dbReference>
<dbReference type="Pfam" id="PF23247">
    <property type="entry name" value="LRR_RPS2"/>
    <property type="match status" value="2"/>
</dbReference>
<dbReference type="InterPro" id="IPR057135">
    <property type="entry name" value="At4g27190-like_LRR"/>
</dbReference>
<dbReference type="SUPFAM" id="SSF52047">
    <property type="entry name" value="RNI-like"/>
    <property type="match status" value="1"/>
</dbReference>